<evidence type="ECO:0000256" key="1">
    <source>
        <dbReference type="ARBA" id="ARBA00005201"/>
    </source>
</evidence>
<protein>
    <recommendedName>
        <fullName evidence="2">riboflavin kinase</fullName>
        <ecNumber evidence="2">2.7.1.26</ecNumber>
    </recommendedName>
</protein>
<dbReference type="InterPro" id="IPR023468">
    <property type="entry name" value="Riboflavin_kinase"/>
</dbReference>
<evidence type="ECO:0000256" key="2">
    <source>
        <dbReference type="ARBA" id="ARBA00012105"/>
    </source>
</evidence>
<dbReference type="GO" id="GO:0005524">
    <property type="term" value="F:ATP binding"/>
    <property type="evidence" value="ECO:0007669"/>
    <property type="project" value="UniProtKB-KW"/>
</dbReference>
<keyword evidence="5" id="KW-0808">Transferase</keyword>
<dbReference type="EC" id="2.7.1.26" evidence="2"/>
<evidence type="ECO:0000256" key="4">
    <source>
        <dbReference type="ARBA" id="ARBA00022643"/>
    </source>
</evidence>
<evidence type="ECO:0000256" key="5">
    <source>
        <dbReference type="ARBA" id="ARBA00022679"/>
    </source>
</evidence>
<dbReference type="Gene3D" id="2.40.30.30">
    <property type="entry name" value="Riboflavin kinase-like"/>
    <property type="match status" value="1"/>
</dbReference>
<evidence type="ECO:0000256" key="3">
    <source>
        <dbReference type="ARBA" id="ARBA00022630"/>
    </source>
</evidence>
<keyword evidence="4" id="KW-0288">FMN</keyword>
<keyword evidence="9" id="KW-0418">Kinase</keyword>
<dbReference type="OrthoDB" id="276388at2759"/>
<dbReference type="InterPro" id="IPR015865">
    <property type="entry name" value="Riboflavin_kinase_bac/euk"/>
</dbReference>
<evidence type="ECO:0000259" key="8">
    <source>
        <dbReference type="SMART" id="SM00904"/>
    </source>
</evidence>
<dbReference type="AlphaFoldDB" id="A0A6G3MJZ2"/>
<proteinExistence type="predicted"/>
<dbReference type="InterPro" id="IPR023465">
    <property type="entry name" value="Riboflavin_kinase_dom_sf"/>
</dbReference>
<dbReference type="SUPFAM" id="SSF82114">
    <property type="entry name" value="Riboflavin kinase-like"/>
    <property type="match status" value="1"/>
</dbReference>
<dbReference type="PANTHER" id="PTHR22749">
    <property type="entry name" value="RIBOFLAVIN KINASE/FMN ADENYLYLTRANSFERASE"/>
    <property type="match status" value="1"/>
</dbReference>
<feature type="domain" description="Riboflavin kinase" evidence="8">
    <location>
        <begin position="7"/>
        <end position="136"/>
    </location>
</feature>
<dbReference type="UniPathway" id="UPA00276">
    <property type="reaction ID" value="UER00406"/>
</dbReference>
<organism evidence="9">
    <name type="scientific">Henneguya salminicola</name>
    <name type="common">Myxosporean</name>
    <dbReference type="NCBI Taxonomy" id="69463"/>
    <lineage>
        <taxon>Eukaryota</taxon>
        <taxon>Metazoa</taxon>
        <taxon>Cnidaria</taxon>
        <taxon>Myxozoa</taxon>
        <taxon>Myxosporea</taxon>
        <taxon>Bivalvulida</taxon>
        <taxon>Platysporina</taxon>
        <taxon>Myxobolidae</taxon>
        <taxon>Henneguya</taxon>
    </lineage>
</organism>
<keyword evidence="6" id="KW-0547">Nucleotide-binding</keyword>
<sequence length="154" mass="17159">MNDKNSRLPIFLRGTVVVGNGRGSKDLGIPTANIDDESISKLPPMRDGVYVCVASVQGYDGIFPSATSIGTNPHYKGKKRTVEAHILHDFDPPMFHGKIISIAFIQYIREMESFDSDNDLISSIKSDIDIAQRLIDSKIINNMRMNAWFISNLT</sequence>
<dbReference type="SMART" id="SM00904">
    <property type="entry name" value="Flavokinase"/>
    <property type="match status" value="1"/>
</dbReference>
<evidence type="ECO:0000256" key="7">
    <source>
        <dbReference type="ARBA" id="ARBA00022840"/>
    </source>
</evidence>
<dbReference type="Pfam" id="PF01687">
    <property type="entry name" value="Flavokinase"/>
    <property type="match status" value="1"/>
</dbReference>
<accession>A0A6G3MJZ2</accession>
<dbReference type="EMBL" id="GHBP01008273">
    <property type="protein sequence ID" value="NDJ94378.1"/>
    <property type="molecule type" value="Transcribed_RNA"/>
</dbReference>
<evidence type="ECO:0000256" key="6">
    <source>
        <dbReference type="ARBA" id="ARBA00022741"/>
    </source>
</evidence>
<name>A0A6G3MJZ2_HENSL</name>
<dbReference type="GO" id="GO:0009231">
    <property type="term" value="P:riboflavin biosynthetic process"/>
    <property type="evidence" value="ECO:0007669"/>
    <property type="project" value="InterPro"/>
</dbReference>
<dbReference type="PANTHER" id="PTHR22749:SF6">
    <property type="entry name" value="RIBOFLAVIN KINASE"/>
    <property type="match status" value="1"/>
</dbReference>
<dbReference type="GO" id="GO:0009398">
    <property type="term" value="P:FMN biosynthetic process"/>
    <property type="evidence" value="ECO:0007669"/>
    <property type="project" value="UniProtKB-UniPathway"/>
</dbReference>
<keyword evidence="3" id="KW-0285">Flavoprotein</keyword>
<comment type="pathway">
    <text evidence="1">Cofactor biosynthesis; FMN biosynthesis; FMN from riboflavin (ATP route): step 1/1.</text>
</comment>
<evidence type="ECO:0000313" key="9">
    <source>
        <dbReference type="EMBL" id="NDJ94378.1"/>
    </source>
</evidence>
<reference evidence="9" key="1">
    <citation type="submission" date="2018-11" db="EMBL/GenBank/DDBJ databases">
        <title>Henneguya salminicola genome and transcriptome.</title>
        <authorList>
            <person name="Yahalomi D."/>
            <person name="Atkinson S.D."/>
            <person name="Neuhof M."/>
            <person name="Chang E.S."/>
            <person name="Philippe H."/>
            <person name="Cartwright P."/>
            <person name="Bartholomew J.L."/>
            <person name="Huchon D."/>
        </authorList>
    </citation>
    <scope>NUCLEOTIDE SEQUENCE</scope>
    <source>
        <strain evidence="9">Hz1</strain>
        <tissue evidence="9">Whole</tissue>
    </source>
</reference>
<dbReference type="GO" id="GO:0008531">
    <property type="term" value="F:riboflavin kinase activity"/>
    <property type="evidence" value="ECO:0007669"/>
    <property type="project" value="UniProtKB-EC"/>
</dbReference>
<keyword evidence="7" id="KW-0067">ATP-binding</keyword>